<name>A0A410G3T3_9FLAO</name>
<dbReference type="EMBL" id="CP034951">
    <property type="protein sequence ID" value="QAA81948.1"/>
    <property type="molecule type" value="Genomic_DNA"/>
</dbReference>
<keyword evidence="2" id="KW-1185">Reference proteome</keyword>
<dbReference type="AlphaFoldDB" id="A0A410G3T3"/>
<accession>A0A410G3T3</accession>
<gene>
    <name evidence="1" type="ORF">EI546_09530</name>
</gene>
<dbReference type="OrthoDB" id="5146634at2"/>
<dbReference type="RefSeq" id="WP_128250329.1">
    <property type="nucleotide sequence ID" value="NZ_CP034951.1"/>
</dbReference>
<dbReference type="KEGG" id="aev:EI546_09530"/>
<proteinExistence type="predicted"/>
<dbReference type="Proteomes" id="UP000285517">
    <property type="component" value="Chromosome"/>
</dbReference>
<evidence type="ECO:0000313" key="1">
    <source>
        <dbReference type="EMBL" id="QAA81948.1"/>
    </source>
</evidence>
<protein>
    <submittedName>
        <fullName evidence="1">Uncharacterized protein</fullName>
    </submittedName>
</protein>
<reference evidence="1 2" key="1">
    <citation type="submission" date="2019-01" db="EMBL/GenBank/DDBJ databases">
        <title>Complete genome sequencing of Aequorivita sp. H23M31.</title>
        <authorList>
            <person name="Bae J.-W."/>
        </authorList>
    </citation>
    <scope>NUCLEOTIDE SEQUENCE [LARGE SCALE GENOMIC DNA]</scope>
    <source>
        <strain evidence="1 2">H23M31</strain>
    </source>
</reference>
<organism evidence="1 2">
    <name type="scientific">Aequorivita ciconiae</name>
    <dbReference type="NCBI Taxonomy" id="2494375"/>
    <lineage>
        <taxon>Bacteria</taxon>
        <taxon>Pseudomonadati</taxon>
        <taxon>Bacteroidota</taxon>
        <taxon>Flavobacteriia</taxon>
        <taxon>Flavobacteriales</taxon>
        <taxon>Flavobacteriaceae</taxon>
        <taxon>Aequorivita</taxon>
    </lineage>
</organism>
<evidence type="ECO:0000313" key="2">
    <source>
        <dbReference type="Proteomes" id="UP000285517"/>
    </source>
</evidence>
<sequence length="138" mass="16274">MNDILKYLIDYCAFLYNEYEFKFIDSYSSKEFNGQGLLILKNDILNLKFINDRGQLFLDFKGNYHSNENDWFSFDLIKQMLSPSDIGDSIMNKEKSYWLKENMGPILHLFSVENSLKTINKLKGLEGERANRMFGKIK</sequence>